<evidence type="ECO:0000256" key="5">
    <source>
        <dbReference type="ARBA" id="ARBA00024042"/>
    </source>
</evidence>
<dbReference type="CDD" id="cd02809">
    <property type="entry name" value="alpha_hydroxyacid_oxid_FMN"/>
    <property type="match status" value="1"/>
</dbReference>
<feature type="binding site" evidence="7">
    <location>
        <position position="259"/>
    </location>
    <ligand>
        <name>FMN</name>
        <dbReference type="ChEBI" id="CHEBI:58210"/>
    </ligand>
</feature>
<dbReference type="HOGENOM" id="CLU_020639_0_0_3"/>
<evidence type="ECO:0000256" key="6">
    <source>
        <dbReference type="PIRSR" id="PIRSR000138-1"/>
    </source>
</evidence>
<name>A9BCT8_PROM4</name>
<dbReference type="Gene3D" id="3.20.20.70">
    <property type="entry name" value="Aldolase class I"/>
    <property type="match status" value="1"/>
</dbReference>
<evidence type="ECO:0000256" key="3">
    <source>
        <dbReference type="ARBA" id="ARBA00022643"/>
    </source>
</evidence>
<proteinExistence type="inferred from homology"/>
<sequence>MGANVSSTNVVNISDLRLLAKKRLPQMVFDYIDSGADREQTLSQNCTAFKEIYFRPRCAVATPSCDLNISVLDQEFKLPFILAPVGSSRMFYPKGEVVAAREAGIAGTGYTLSTLSGCRLEEVKQATNCPAWYQLYLLGGRDVAMQTIERAKSAGFSAIVVTIDTPISGLRERDVRNGTKQLLSRNPIQMLPYIPQMLIKPCWLTQWLGDGGLMSFPNVELESGPMGYTEIGPALEESVVTWEDLNWIREAWGGKIIVKGIHIGEDARKAIDLGVDAVVVSNHGARQLDSVAPTIQVLPEVVKAVNGEIDVLIDGGIRRGGDVVKALCLGAKGVLISRAYAYGLAAGGGPGVAKAIEIIKTDILRTMKLLGCDSVKKLDRSFVTIPPSWA</sequence>
<evidence type="ECO:0000256" key="1">
    <source>
        <dbReference type="ARBA" id="ARBA00001917"/>
    </source>
</evidence>
<evidence type="ECO:0000313" key="9">
    <source>
        <dbReference type="EMBL" id="ABX09650.1"/>
    </source>
</evidence>
<dbReference type="PANTHER" id="PTHR10578">
    <property type="entry name" value="S -2-HYDROXY-ACID OXIDASE-RELATED"/>
    <property type="match status" value="1"/>
</dbReference>
<dbReference type="AlphaFoldDB" id="A9BCT8"/>
<dbReference type="EMBL" id="CP000878">
    <property type="protein sequence ID" value="ABX09650.1"/>
    <property type="molecule type" value="Genomic_DNA"/>
</dbReference>
<feature type="binding site" evidence="7">
    <location>
        <position position="134"/>
    </location>
    <ligand>
        <name>FMN</name>
        <dbReference type="ChEBI" id="CHEBI:58210"/>
    </ligand>
</feature>
<dbReference type="STRING" id="93059.P9211_17191"/>
<feature type="binding site" evidence="7">
    <location>
        <position position="283"/>
    </location>
    <ligand>
        <name>glyoxylate</name>
        <dbReference type="ChEBI" id="CHEBI:36655"/>
    </ligand>
</feature>
<gene>
    <name evidence="9" type="primary">lldD</name>
    <name evidence="9" type="ordered locus">P9211_17191</name>
</gene>
<dbReference type="InterPro" id="IPR000262">
    <property type="entry name" value="FMN-dep_DH"/>
</dbReference>
<accession>A9BCT8</accession>
<keyword evidence="10" id="KW-1185">Reference proteome</keyword>
<comment type="cofactor">
    <cofactor evidence="1">
        <name>FMN</name>
        <dbReference type="ChEBI" id="CHEBI:58210"/>
    </cofactor>
</comment>
<feature type="binding site" evidence="7">
    <location>
        <position position="113"/>
    </location>
    <ligand>
        <name>FMN</name>
        <dbReference type="ChEBI" id="CHEBI:58210"/>
    </ligand>
</feature>
<dbReference type="EC" id="1.1.2.3" evidence="9"/>
<dbReference type="PROSITE" id="PS51349">
    <property type="entry name" value="FMN_HYDROXY_ACID_DH_2"/>
    <property type="match status" value="1"/>
</dbReference>
<feature type="domain" description="FMN hydroxy acid dehydrogenase" evidence="8">
    <location>
        <begin position="5"/>
        <end position="388"/>
    </location>
</feature>
<evidence type="ECO:0000259" key="8">
    <source>
        <dbReference type="PROSITE" id="PS51349"/>
    </source>
</evidence>
<dbReference type="InterPro" id="IPR013785">
    <property type="entry name" value="Aldolase_TIM"/>
</dbReference>
<dbReference type="OrthoDB" id="9770452at2"/>
<feature type="binding site" evidence="7">
    <location>
        <position position="136"/>
    </location>
    <ligand>
        <name>glyoxylate</name>
        <dbReference type="ChEBI" id="CHEBI:36655"/>
    </ligand>
</feature>
<comment type="similarity">
    <text evidence="5">Belongs to the FMN-dependent alpha-hydroxy acid dehydrogenase family.</text>
</comment>
<keyword evidence="4 9" id="KW-0560">Oxidoreductase</keyword>
<dbReference type="InterPro" id="IPR012133">
    <property type="entry name" value="Alpha-hydoxy_acid_DH_FMN"/>
</dbReference>
<feature type="binding site" evidence="7">
    <location>
        <position position="171"/>
    </location>
    <ligand>
        <name>glyoxylate</name>
        <dbReference type="ChEBI" id="CHEBI:36655"/>
    </ligand>
</feature>
<dbReference type="PANTHER" id="PTHR10578:SF107">
    <property type="entry name" value="2-HYDROXYACID OXIDASE 1"/>
    <property type="match status" value="1"/>
</dbReference>
<protein>
    <submittedName>
        <fullName evidence="9">L-lactate dehydrogenase (FMN-dependent)-like alpha-hydroxy acid dehydrogenases</fullName>
        <ecNumber evidence="9">1.1.2.3</ecNumber>
    </submittedName>
</protein>
<keyword evidence="2 7" id="KW-0285">Flavoprotein</keyword>
<evidence type="ECO:0000313" key="10">
    <source>
        <dbReference type="Proteomes" id="UP000000788"/>
    </source>
</evidence>
<feature type="active site" description="Proton acceptor" evidence="6">
    <location>
        <position position="283"/>
    </location>
</feature>
<evidence type="ECO:0000256" key="4">
    <source>
        <dbReference type="ARBA" id="ARBA00023002"/>
    </source>
</evidence>
<dbReference type="FunFam" id="3.20.20.70:FF:000029">
    <property type="entry name" value="L-lactate dehydrogenase"/>
    <property type="match status" value="1"/>
</dbReference>
<reference evidence="9 10" key="1">
    <citation type="journal article" date="2007" name="PLoS Genet.">
        <title>Patterns and implications of gene gain and loss in the evolution of Prochlorococcus.</title>
        <authorList>
            <person name="Kettler G.C."/>
            <person name="Martiny A.C."/>
            <person name="Huang K."/>
            <person name="Zucker J."/>
            <person name="Coleman M.L."/>
            <person name="Rodrigue S."/>
            <person name="Chen F."/>
            <person name="Lapidus A."/>
            <person name="Ferriera S."/>
            <person name="Johnson J."/>
            <person name="Steglich C."/>
            <person name="Church G.M."/>
            <person name="Richardson P."/>
            <person name="Chisholm S.W."/>
        </authorList>
    </citation>
    <scope>NUCLEOTIDE SEQUENCE [LARGE SCALE GENOMIC DNA]</scope>
    <source>
        <strain evidence="10">MIT 9211</strain>
    </source>
</reference>
<evidence type="ECO:0000256" key="7">
    <source>
        <dbReference type="PIRSR" id="PIRSR000138-2"/>
    </source>
</evidence>
<dbReference type="Proteomes" id="UP000000788">
    <property type="component" value="Chromosome"/>
</dbReference>
<dbReference type="InterPro" id="IPR008259">
    <property type="entry name" value="FMN_hydac_DH_AS"/>
</dbReference>
<feature type="binding site" evidence="7">
    <location>
        <position position="286"/>
    </location>
    <ligand>
        <name>glyoxylate</name>
        <dbReference type="ChEBI" id="CHEBI:36655"/>
    </ligand>
</feature>
<evidence type="ECO:0000256" key="2">
    <source>
        <dbReference type="ARBA" id="ARBA00022630"/>
    </source>
</evidence>
<dbReference type="SUPFAM" id="SSF51395">
    <property type="entry name" value="FMN-linked oxidoreductases"/>
    <property type="match status" value="1"/>
</dbReference>
<feature type="binding site" evidence="7">
    <location>
        <position position="281"/>
    </location>
    <ligand>
        <name>FMN</name>
        <dbReference type="ChEBI" id="CHEBI:58210"/>
    </ligand>
</feature>
<dbReference type="Pfam" id="PF01070">
    <property type="entry name" value="FMN_dh"/>
    <property type="match status" value="1"/>
</dbReference>
<dbReference type="GO" id="GO:0004460">
    <property type="term" value="F:L-lactate dehydrogenase (cytochrome) activity"/>
    <property type="evidence" value="ECO:0007669"/>
    <property type="project" value="UniProtKB-EC"/>
</dbReference>
<dbReference type="GO" id="GO:0010181">
    <property type="term" value="F:FMN binding"/>
    <property type="evidence" value="ECO:0007669"/>
    <property type="project" value="InterPro"/>
</dbReference>
<keyword evidence="3 7" id="KW-0288">FMN</keyword>
<dbReference type="InterPro" id="IPR037396">
    <property type="entry name" value="FMN_HAD"/>
</dbReference>
<organism evidence="9 10">
    <name type="scientific">Prochlorococcus marinus (strain MIT 9211)</name>
    <dbReference type="NCBI Taxonomy" id="93059"/>
    <lineage>
        <taxon>Bacteria</taxon>
        <taxon>Bacillati</taxon>
        <taxon>Cyanobacteriota</taxon>
        <taxon>Cyanophyceae</taxon>
        <taxon>Synechococcales</taxon>
        <taxon>Prochlorococcaceae</taxon>
        <taxon>Prochlorococcus</taxon>
    </lineage>
</organism>
<feature type="binding site" evidence="7">
    <location>
        <begin position="84"/>
        <end position="86"/>
    </location>
    <ligand>
        <name>FMN</name>
        <dbReference type="ChEBI" id="CHEBI:58210"/>
    </ligand>
</feature>
<dbReference type="PROSITE" id="PS00557">
    <property type="entry name" value="FMN_HYDROXY_ACID_DH_1"/>
    <property type="match status" value="1"/>
</dbReference>
<dbReference type="KEGG" id="pmj:P9211_17191"/>
<feature type="binding site" evidence="7">
    <location>
        <position position="31"/>
    </location>
    <ligand>
        <name>glyoxylate</name>
        <dbReference type="ChEBI" id="CHEBI:36655"/>
    </ligand>
</feature>
<dbReference type="PIRSF" id="PIRSF000138">
    <property type="entry name" value="Al-hdrx_acd_dh"/>
    <property type="match status" value="1"/>
</dbReference>
<dbReference type="RefSeq" id="WP_012196270.1">
    <property type="nucleotide sequence ID" value="NC_009976.1"/>
</dbReference>
<feature type="binding site" evidence="7">
    <location>
        <position position="162"/>
    </location>
    <ligand>
        <name>FMN</name>
        <dbReference type="ChEBI" id="CHEBI:58210"/>
    </ligand>
</feature>
<dbReference type="eggNOG" id="COG1304">
    <property type="taxonomic scope" value="Bacteria"/>
</dbReference>
<feature type="binding site" evidence="7">
    <location>
        <begin position="314"/>
        <end position="318"/>
    </location>
    <ligand>
        <name>FMN</name>
        <dbReference type="ChEBI" id="CHEBI:58210"/>
    </ligand>
</feature>